<dbReference type="EMBL" id="KQ981137">
    <property type="protein sequence ID" value="KYN09199.1"/>
    <property type="molecule type" value="Genomic_DNA"/>
</dbReference>
<protein>
    <submittedName>
        <fullName evidence="4">THAP domain-containing protein 9</fullName>
    </submittedName>
</protein>
<proteinExistence type="predicted"/>
<evidence type="ECO:0000259" key="3">
    <source>
        <dbReference type="Pfam" id="PF21788"/>
    </source>
</evidence>
<dbReference type="STRING" id="471704.A0A151IRL8"/>
<reference evidence="4 5" key="1">
    <citation type="submission" date="2015-09" db="EMBL/GenBank/DDBJ databases">
        <title>Trachymyrmex cornetzi WGS genome.</title>
        <authorList>
            <person name="Nygaard S."/>
            <person name="Hu H."/>
            <person name="Boomsma J."/>
            <person name="Zhang G."/>
        </authorList>
    </citation>
    <scope>NUCLEOTIDE SEQUENCE [LARGE SCALE GENOMIC DNA]</scope>
    <source>
        <strain evidence="4">Tcor2-1</strain>
        <tissue evidence="4">Whole body</tissue>
    </source>
</reference>
<dbReference type="Proteomes" id="UP000078492">
    <property type="component" value="Unassembled WGS sequence"/>
</dbReference>
<dbReference type="AlphaFoldDB" id="A0A151IRL8"/>
<sequence length="247" mass="27904">KGQYPPQLRAFAMTINFYSPKAYKYIRSTFKNRLPAPSTIRSWYSTTSGSPGCTQEAVEVLRRKVEADGDKILYGCLTSDEMAIRQEISFNHSEKRMFGYIDYGHAIEEPCGAPIATQALVYLVTGLNERWKIPVAYFLLNGLKASERAEITKRVLEFVAKSGVRVIALTFDGLSGNIAMCSDLGADIYNDKPYFTHPVDGHPIFVFLDAPHMLKLVRNTMGKHNLYDSDGQPIMFQYLQKLVKLQE</sequence>
<dbReference type="Pfam" id="PF21788">
    <property type="entry name" value="TNP-like_GBD"/>
    <property type="match status" value="1"/>
</dbReference>
<evidence type="ECO:0000259" key="1">
    <source>
        <dbReference type="Pfam" id="PF12017"/>
    </source>
</evidence>
<evidence type="ECO:0000313" key="4">
    <source>
        <dbReference type="EMBL" id="KYN09199.1"/>
    </source>
</evidence>
<feature type="domain" description="Transposable element P transposase-like GTP-binding insertion" evidence="3">
    <location>
        <begin position="212"/>
        <end position="247"/>
    </location>
</feature>
<dbReference type="InterPro" id="IPR021896">
    <property type="entry name" value="THAP9-like_HTH"/>
</dbReference>
<name>A0A151IRL8_9HYME</name>
<accession>A0A151IRL8</accession>
<dbReference type="Pfam" id="PF12017">
    <property type="entry name" value="Tnp_P_element"/>
    <property type="match status" value="1"/>
</dbReference>
<dbReference type="InterPro" id="IPR048366">
    <property type="entry name" value="TNP-like_GBD"/>
</dbReference>
<organism evidence="4 5">
    <name type="scientific">Trachymyrmex cornetzi</name>
    <dbReference type="NCBI Taxonomy" id="471704"/>
    <lineage>
        <taxon>Eukaryota</taxon>
        <taxon>Metazoa</taxon>
        <taxon>Ecdysozoa</taxon>
        <taxon>Arthropoda</taxon>
        <taxon>Hexapoda</taxon>
        <taxon>Insecta</taxon>
        <taxon>Pterygota</taxon>
        <taxon>Neoptera</taxon>
        <taxon>Endopterygota</taxon>
        <taxon>Hymenoptera</taxon>
        <taxon>Apocrita</taxon>
        <taxon>Aculeata</taxon>
        <taxon>Formicoidea</taxon>
        <taxon>Formicidae</taxon>
        <taxon>Myrmicinae</taxon>
        <taxon>Trachymyrmex</taxon>
    </lineage>
</organism>
<feature type="non-terminal residue" evidence="4">
    <location>
        <position position="1"/>
    </location>
</feature>
<evidence type="ECO:0000259" key="2">
    <source>
        <dbReference type="Pfam" id="PF21787"/>
    </source>
</evidence>
<feature type="domain" description="Transposable element P transposase-like RNase H" evidence="2">
    <location>
        <begin position="50"/>
        <end position="185"/>
    </location>
</feature>
<dbReference type="Pfam" id="PF21787">
    <property type="entry name" value="TNP-like_RNaseH_N"/>
    <property type="match status" value="1"/>
</dbReference>
<feature type="domain" description="THAP9-like helix-turn-helix" evidence="1">
    <location>
        <begin position="2"/>
        <end position="43"/>
    </location>
</feature>
<gene>
    <name evidence="4" type="ORF">ALC57_18692</name>
</gene>
<keyword evidence="5" id="KW-1185">Reference proteome</keyword>
<evidence type="ECO:0000313" key="5">
    <source>
        <dbReference type="Proteomes" id="UP000078492"/>
    </source>
</evidence>
<dbReference type="InterPro" id="IPR048365">
    <property type="entry name" value="TNP-like_RNaseH_N"/>
</dbReference>